<dbReference type="EMBL" id="KQ965739">
    <property type="protein sequence ID" value="KXS19278.1"/>
    <property type="molecule type" value="Genomic_DNA"/>
</dbReference>
<keyword evidence="3" id="KW-1185">Reference proteome</keyword>
<evidence type="ECO:0000313" key="2">
    <source>
        <dbReference type="EMBL" id="KXS19278.1"/>
    </source>
</evidence>
<dbReference type="AlphaFoldDB" id="A0A139ARB5"/>
<protein>
    <submittedName>
        <fullName evidence="2">Uncharacterized protein</fullName>
    </submittedName>
</protein>
<gene>
    <name evidence="2" type="ORF">M427DRAFT_473149</name>
</gene>
<evidence type="ECO:0000256" key="1">
    <source>
        <dbReference type="SAM" id="MobiDB-lite"/>
    </source>
</evidence>
<feature type="region of interest" description="Disordered" evidence="1">
    <location>
        <begin position="30"/>
        <end position="65"/>
    </location>
</feature>
<proteinExistence type="predicted"/>
<evidence type="ECO:0000313" key="3">
    <source>
        <dbReference type="Proteomes" id="UP000070544"/>
    </source>
</evidence>
<reference evidence="2 3" key="1">
    <citation type="journal article" date="2015" name="Genome Biol. Evol.">
        <title>Phylogenomic analyses indicate that early fungi evolved digesting cell walls of algal ancestors of land plants.</title>
        <authorList>
            <person name="Chang Y."/>
            <person name="Wang S."/>
            <person name="Sekimoto S."/>
            <person name="Aerts A.L."/>
            <person name="Choi C."/>
            <person name="Clum A."/>
            <person name="LaButti K.M."/>
            <person name="Lindquist E.A."/>
            <person name="Yee Ngan C."/>
            <person name="Ohm R.A."/>
            <person name="Salamov A.A."/>
            <person name="Grigoriev I.V."/>
            <person name="Spatafora J.W."/>
            <person name="Berbee M.L."/>
        </authorList>
    </citation>
    <scope>NUCLEOTIDE SEQUENCE [LARGE SCALE GENOMIC DNA]</scope>
    <source>
        <strain evidence="2 3">JEL478</strain>
    </source>
</reference>
<accession>A0A139ARB5</accession>
<feature type="compositionally biased region" description="Basic and acidic residues" evidence="1">
    <location>
        <begin position="38"/>
        <end position="50"/>
    </location>
</feature>
<name>A0A139ARB5_GONPJ</name>
<sequence length="65" mass="6908">MGWRGRGRVGWCGRGKVIGEERAGWPLLVGESGPERCAAGRDRPTDRRSVAGDSGVRTASSLPTL</sequence>
<dbReference type="Proteomes" id="UP000070544">
    <property type="component" value="Unassembled WGS sequence"/>
</dbReference>
<organism evidence="2 3">
    <name type="scientific">Gonapodya prolifera (strain JEL478)</name>
    <name type="common">Monoblepharis prolifera</name>
    <dbReference type="NCBI Taxonomy" id="1344416"/>
    <lineage>
        <taxon>Eukaryota</taxon>
        <taxon>Fungi</taxon>
        <taxon>Fungi incertae sedis</taxon>
        <taxon>Chytridiomycota</taxon>
        <taxon>Chytridiomycota incertae sedis</taxon>
        <taxon>Monoblepharidomycetes</taxon>
        <taxon>Monoblepharidales</taxon>
        <taxon>Gonapodyaceae</taxon>
        <taxon>Gonapodya</taxon>
    </lineage>
</organism>